<evidence type="ECO:0000313" key="2">
    <source>
        <dbReference type="Proteomes" id="UP001150603"/>
    </source>
</evidence>
<reference evidence="1" key="1">
    <citation type="submission" date="2022-07" db="EMBL/GenBank/DDBJ databases">
        <title>Phylogenomic reconstructions and comparative analyses of Kickxellomycotina fungi.</title>
        <authorList>
            <person name="Reynolds N.K."/>
            <person name="Stajich J.E."/>
            <person name="Barry K."/>
            <person name="Grigoriev I.V."/>
            <person name="Crous P."/>
            <person name="Smith M.E."/>
        </authorList>
    </citation>
    <scope>NUCLEOTIDE SEQUENCE</scope>
    <source>
        <strain evidence="1">NRRL 5244</strain>
    </source>
</reference>
<accession>A0ACC1J6M2</accession>
<gene>
    <name evidence="1" type="ORF">FBU59_004106</name>
</gene>
<comment type="caution">
    <text evidence="1">The sequence shown here is derived from an EMBL/GenBank/DDBJ whole genome shotgun (WGS) entry which is preliminary data.</text>
</comment>
<sequence>MTNPESERDDMPSDDDIDAARKYLRTHPRKVYNIKTAKKWVESLRGQAIEKIPELPVAVVSKCAICGYLCKTGTLKDHFTRAHRGIPSVPNSQVAMSQQLFSTIMLPKYVEVYHDQDMLPP</sequence>
<keyword evidence="2" id="KW-1185">Reference proteome</keyword>
<dbReference type="Proteomes" id="UP001150603">
    <property type="component" value="Unassembled WGS sequence"/>
</dbReference>
<evidence type="ECO:0000313" key="1">
    <source>
        <dbReference type="EMBL" id="KAJ1939482.1"/>
    </source>
</evidence>
<dbReference type="EMBL" id="JANBPW010002830">
    <property type="protein sequence ID" value="KAJ1939482.1"/>
    <property type="molecule type" value="Genomic_DNA"/>
</dbReference>
<name>A0ACC1J6M2_9FUNG</name>
<protein>
    <submittedName>
        <fullName evidence="1">Uncharacterized protein</fullName>
    </submittedName>
</protein>
<organism evidence="1 2">
    <name type="scientific">Linderina macrospora</name>
    <dbReference type="NCBI Taxonomy" id="4868"/>
    <lineage>
        <taxon>Eukaryota</taxon>
        <taxon>Fungi</taxon>
        <taxon>Fungi incertae sedis</taxon>
        <taxon>Zoopagomycota</taxon>
        <taxon>Kickxellomycotina</taxon>
        <taxon>Kickxellomycetes</taxon>
        <taxon>Kickxellales</taxon>
        <taxon>Kickxellaceae</taxon>
        <taxon>Linderina</taxon>
    </lineage>
</organism>
<proteinExistence type="predicted"/>